<evidence type="ECO:0000256" key="3">
    <source>
        <dbReference type="ARBA" id="ARBA00023273"/>
    </source>
</evidence>
<dbReference type="OrthoDB" id="7734647at2759"/>
<dbReference type="SUPFAM" id="SSF50156">
    <property type="entry name" value="PDZ domain-like"/>
    <property type="match status" value="3"/>
</dbReference>
<accession>A0A7M7NRU8</accession>
<dbReference type="InterPro" id="IPR001478">
    <property type="entry name" value="PDZ"/>
</dbReference>
<dbReference type="GO" id="GO:0005929">
    <property type="term" value="C:cilium"/>
    <property type="evidence" value="ECO:0000318"/>
    <property type="project" value="GO_Central"/>
</dbReference>
<dbReference type="RefSeq" id="XP_030838524.1">
    <property type="nucleotide sequence ID" value="XM_030982664.1"/>
</dbReference>
<keyword evidence="2" id="KW-0677">Repeat</keyword>
<organism evidence="5 6">
    <name type="scientific">Strongylocentrotus purpuratus</name>
    <name type="common">Purple sea urchin</name>
    <dbReference type="NCBI Taxonomy" id="7668"/>
    <lineage>
        <taxon>Eukaryota</taxon>
        <taxon>Metazoa</taxon>
        <taxon>Echinodermata</taxon>
        <taxon>Eleutherozoa</taxon>
        <taxon>Echinozoa</taxon>
        <taxon>Echinoidea</taxon>
        <taxon>Euechinoidea</taxon>
        <taxon>Echinacea</taxon>
        <taxon>Camarodonta</taxon>
        <taxon>Echinidea</taxon>
        <taxon>Strongylocentrotidae</taxon>
        <taxon>Strongylocentrotus</taxon>
    </lineage>
</organism>
<dbReference type="Gene3D" id="2.30.42.10">
    <property type="match status" value="3"/>
</dbReference>
<dbReference type="Pfam" id="PF00595">
    <property type="entry name" value="PDZ"/>
    <property type="match status" value="3"/>
</dbReference>
<dbReference type="PROSITE" id="PS50106">
    <property type="entry name" value="PDZ"/>
    <property type="match status" value="3"/>
</dbReference>
<proteinExistence type="predicted"/>
<dbReference type="PANTHER" id="PTHR23116">
    <property type="entry name" value="PDZ DOMAIN CONTAINING WHIRLIN AND HARMONIN-RELATED"/>
    <property type="match status" value="1"/>
</dbReference>
<dbReference type="InterPro" id="IPR030237">
    <property type="entry name" value="Harmonin_N"/>
</dbReference>
<dbReference type="GO" id="GO:0005886">
    <property type="term" value="C:plasma membrane"/>
    <property type="evidence" value="ECO:0000318"/>
    <property type="project" value="GO_Central"/>
</dbReference>
<dbReference type="InParanoid" id="A0A7M7NRU8"/>
<name>A0A7M7NRU8_STRPU</name>
<dbReference type="Proteomes" id="UP000007110">
    <property type="component" value="Unassembled WGS sequence"/>
</dbReference>
<dbReference type="OMA" id="QLMMVDG"/>
<feature type="domain" description="PDZ" evidence="4">
    <location>
        <begin position="244"/>
        <end position="314"/>
    </location>
</feature>
<dbReference type="InterPro" id="IPR051844">
    <property type="entry name" value="USH2_Complex_Protein"/>
</dbReference>
<dbReference type="Pfam" id="PF21219">
    <property type="entry name" value="USH1C_N"/>
    <property type="match status" value="1"/>
</dbReference>
<comment type="subcellular location">
    <subcellularLocation>
        <location evidence="1">Cell projection</location>
    </subcellularLocation>
</comment>
<keyword evidence="3" id="KW-0966">Cell projection</keyword>
<protein>
    <recommendedName>
        <fullName evidence="4">PDZ domain-containing protein</fullName>
    </recommendedName>
</protein>
<evidence type="ECO:0000256" key="1">
    <source>
        <dbReference type="ARBA" id="ARBA00004316"/>
    </source>
</evidence>
<feature type="domain" description="PDZ" evidence="4">
    <location>
        <begin position="420"/>
        <end position="492"/>
    </location>
</feature>
<dbReference type="PANTHER" id="PTHR23116:SF36">
    <property type="entry name" value="HARMONIN"/>
    <property type="match status" value="1"/>
</dbReference>
<dbReference type="EnsemblMetazoa" id="XM_030982664">
    <property type="protein sequence ID" value="XP_030838524"/>
    <property type="gene ID" value="LOC105446350"/>
</dbReference>
<dbReference type="KEGG" id="spu:105446350"/>
<dbReference type="GO" id="GO:0002142">
    <property type="term" value="C:stereocilia ankle link complex"/>
    <property type="evidence" value="ECO:0000318"/>
    <property type="project" value="GO_Central"/>
</dbReference>
<evidence type="ECO:0000259" key="4">
    <source>
        <dbReference type="PROSITE" id="PS50106"/>
    </source>
</evidence>
<dbReference type="CDD" id="cd06737">
    <property type="entry name" value="PDZ1_harmonin"/>
    <property type="match status" value="1"/>
</dbReference>
<evidence type="ECO:0000313" key="6">
    <source>
        <dbReference type="Proteomes" id="UP000007110"/>
    </source>
</evidence>
<sequence>MTLFFFGSFHLETLSNCIHKREQFGIYTMDSVITQDFNKRVQATLEYEKDQALLYSQLKQYQQDRDVAALVNTLKDLLASPERVNLFDDIRPFVSVNQQVEYNNLCPVPPSKKASLVHLTRHGAEPLGFKFRGGVEHGVGLFISEVTPGSQAELKGLRPGDEIIHVNGYNVSQVTHNEALSAMKLKKMLTLKIKGIGLVPIKDTGSDPVSWQFVKTGPKSPEPRSPLAEIFPGSTRNIIAKERTIFVNLEGGQKLGCGISSGRTNRPGIFIHKLNPGTLAEKLGFQVGDQIKSVNSTSFDDVSHAEALMALKSSDHLNIVLKSWEEDAIQMEPAPPSPLIKDAGVPLATAVVSGSGAGDAIRKGGLEVGTHWSYYKPVNEEVDEKPKPKPKPKPVSNLPEWWTSDPYSMFTTRQIDDRTLRKVEIVKDGPLEMYLEGGSNTPLLGRVVVAEVLEGGAAAKSGAISKGDQILMLEGKKLIDVPLETAQTTFKDHMKGTLDGSQILRMIIAVAPPKNYEDEVTFF</sequence>
<feature type="domain" description="PDZ" evidence="4">
    <location>
        <begin position="116"/>
        <end position="184"/>
    </location>
</feature>
<dbReference type="SMART" id="SM00228">
    <property type="entry name" value="PDZ"/>
    <property type="match status" value="3"/>
</dbReference>
<dbReference type="CDD" id="cd06739">
    <property type="entry name" value="PDZ3_harmonin"/>
    <property type="match status" value="1"/>
</dbReference>
<evidence type="ECO:0000313" key="5">
    <source>
        <dbReference type="EnsemblMetazoa" id="XP_030838524"/>
    </source>
</evidence>
<dbReference type="AlphaFoldDB" id="A0A7M7NRU8"/>
<reference evidence="5" key="2">
    <citation type="submission" date="2021-01" db="UniProtKB">
        <authorList>
            <consortium name="EnsemblMetazoa"/>
        </authorList>
    </citation>
    <scope>IDENTIFICATION</scope>
</reference>
<dbReference type="FunFam" id="2.30.42.10:FF:000281">
    <property type="entry name" value="Usher syndrome 1C"/>
    <property type="match status" value="1"/>
</dbReference>
<keyword evidence="6" id="KW-1185">Reference proteome</keyword>
<dbReference type="GeneID" id="105446350"/>
<reference evidence="6" key="1">
    <citation type="submission" date="2015-02" db="EMBL/GenBank/DDBJ databases">
        <title>Genome sequencing for Strongylocentrotus purpuratus.</title>
        <authorList>
            <person name="Murali S."/>
            <person name="Liu Y."/>
            <person name="Vee V."/>
            <person name="English A."/>
            <person name="Wang M."/>
            <person name="Skinner E."/>
            <person name="Han Y."/>
            <person name="Muzny D.M."/>
            <person name="Worley K.C."/>
            <person name="Gibbs R.A."/>
        </authorList>
    </citation>
    <scope>NUCLEOTIDE SEQUENCE</scope>
</reference>
<dbReference type="GO" id="GO:0032426">
    <property type="term" value="C:stereocilium tip"/>
    <property type="evidence" value="ECO:0000318"/>
    <property type="project" value="GO_Central"/>
</dbReference>
<dbReference type="Gene3D" id="1.20.1160.20">
    <property type="match status" value="1"/>
</dbReference>
<dbReference type="CDD" id="cd06738">
    <property type="entry name" value="PDZ2_harmonin"/>
    <property type="match status" value="1"/>
</dbReference>
<dbReference type="InterPro" id="IPR036034">
    <property type="entry name" value="PDZ_sf"/>
</dbReference>
<evidence type="ECO:0000256" key="2">
    <source>
        <dbReference type="ARBA" id="ARBA00022737"/>
    </source>
</evidence>